<comment type="caution">
    <text evidence="1">The sequence shown here is derived from an EMBL/GenBank/DDBJ whole genome shotgun (WGS) entry which is preliminary data.</text>
</comment>
<evidence type="ECO:0008006" key="3">
    <source>
        <dbReference type="Google" id="ProtNLM"/>
    </source>
</evidence>
<gene>
    <name evidence="1" type="ORF">SE17_01730</name>
</gene>
<evidence type="ECO:0000313" key="2">
    <source>
        <dbReference type="Proteomes" id="UP000050509"/>
    </source>
</evidence>
<proteinExistence type="predicted"/>
<keyword evidence="2" id="KW-1185">Reference proteome</keyword>
<evidence type="ECO:0000313" key="1">
    <source>
        <dbReference type="EMBL" id="KPV54764.1"/>
    </source>
</evidence>
<sequence length="100" mass="11118">MQLKQHYQDILPILRLMARSHGYALALHGSGQRDLDLVAVPWTEEAKSAEALVEALAFCIHAQAEQPPTEKPHGRRTWVIQLGGGLYLDLSVLPRQPVAE</sequence>
<accession>A0A0P9FNE8</accession>
<dbReference type="Proteomes" id="UP000050509">
    <property type="component" value="Unassembled WGS sequence"/>
</dbReference>
<dbReference type="AlphaFoldDB" id="A0A0P9FNE8"/>
<name>A0A0P9FNE8_9CHLR</name>
<organism evidence="1 2">
    <name type="scientific">Kouleothrix aurantiaca</name>
    <dbReference type="NCBI Taxonomy" id="186479"/>
    <lineage>
        <taxon>Bacteria</taxon>
        <taxon>Bacillati</taxon>
        <taxon>Chloroflexota</taxon>
        <taxon>Chloroflexia</taxon>
        <taxon>Chloroflexales</taxon>
        <taxon>Roseiflexineae</taxon>
        <taxon>Roseiflexaceae</taxon>
        <taxon>Kouleothrix</taxon>
    </lineage>
</organism>
<protein>
    <recommendedName>
        <fullName evidence="3">Polymerase nucleotidyl transferase domain-containing protein</fullName>
    </recommendedName>
</protein>
<dbReference type="EMBL" id="LJCR01000017">
    <property type="protein sequence ID" value="KPV54764.1"/>
    <property type="molecule type" value="Genomic_DNA"/>
</dbReference>
<reference evidence="1 2" key="1">
    <citation type="submission" date="2015-09" db="EMBL/GenBank/DDBJ databases">
        <title>Draft genome sequence of Kouleothrix aurantiaca JCM 19913.</title>
        <authorList>
            <person name="Hemp J."/>
        </authorList>
    </citation>
    <scope>NUCLEOTIDE SEQUENCE [LARGE SCALE GENOMIC DNA]</scope>
    <source>
        <strain evidence="1 2">COM-B</strain>
    </source>
</reference>